<gene>
    <name evidence="2" type="ORF">QO000_000999</name>
</gene>
<comment type="caution">
    <text evidence="2">The sequence shown here is derived from an EMBL/GenBank/DDBJ whole genome shotgun (WGS) entry which is preliminary data.</text>
</comment>
<name>A0ABU0JY86_9BACL</name>
<protein>
    <submittedName>
        <fullName evidence="2">Cell division protein FtsI/penicillin-binding protein 2</fullName>
    </submittedName>
</protein>
<keyword evidence="1" id="KW-1133">Transmembrane helix</keyword>
<dbReference type="EMBL" id="JAUSWM010000001">
    <property type="protein sequence ID" value="MDQ0482046.1"/>
    <property type="molecule type" value="Genomic_DNA"/>
</dbReference>
<dbReference type="Proteomes" id="UP001226720">
    <property type="component" value="Unassembled WGS sequence"/>
</dbReference>
<organism evidence="2 3">
    <name type="scientific">Guptibacillus hwajinpoensis</name>
    <dbReference type="NCBI Taxonomy" id="208199"/>
    <lineage>
        <taxon>Bacteria</taxon>
        <taxon>Bacillati</taxon>
        <taxon>Bacillota</taxon>
        <taxon>Bacilli</taxon>
        <taxon>Bacillales</taxon>
        <taxon>Guptibacillaceae</taxon>
        <taxon>Guptibacillus</taxon>
    </lineage>
</organism>
<accession>A0ABU0JY86</accession>
<dbReference type="GO" id="GO:0051301">
    <property type="term" value="P:cell division"/>
    <property type="evidence" value="ECO:0007669"/>
    <property type="project" value="UniProtKB-KW"/>
</dbReference>
<keyword evidence="2" id="KW-0131">Cell cycle</keyword>
<reference evidence="2" key="1">
    <citation type="submission" date="2023-07" db="EMBL/GenBank/DDBJ databases">
        <title>Genomic Encyclopedia of Type Strains, Phase IV (KMG-IV): sequencing the most valuable type-strain genomes for metagenomic binning, comparative biology and taxonomic classification.</title>
        <authorList>
            <person name="Goeker M."/>
        </authorList>
    </citation>
    <scope>NUCLEOTIDE SEQUENCE [LARGE SCALE GENOMIC DNA]</scope>
    <source>
        <strain evidence="2">JSM 076093</strain>
    </source>
</reference>
<feature type="transmembrane region" description="Helical" evidence="1">
    <location>
        <begin position="15"/>
        <end position="35"/>
    </location>
</feature>
<evidence type="ECO:0000256" key="1">
    <source>
        <dbReference type="SAM" id="Phobius"/>
    </source>
</evidence>
<keyword evidence="1" id="KW-0472">Membrane</keyword>
<keyword evidence="1" id="KW-0812">Transmembrane</keyword>
<sequence>MSEKNKRDRDLPSRLNVLLVLTFLLFMILIIRLAFIQL</sequence>
<keyword evidence="3" id="KW-1185">Reference proteome</keyword>
<proteinExistence type="predicted"/>
<evidence type="ECO:0000313" key="3">
    <source>
        <dbReference type="Proteomes" id="UP001226720"/>
    </source>
</evidence>
<keyword evidence="2" id="KW-0132">Cell division</keyword>
<evidence type="ECO:0000313" key="2">
    <source>
        <dbReference type="EMBL" id="MDQ0482046.1"/>
    </source>
</evidence>